<evidence type="ECO:0000313" key="2">
    <source>
        <dbReference type="EMBL" id="KAK2174418.1"/>
    </source>
</evidence>
<dbReference type="Proteomes" id="UP001209878">
    <property type="component" value="Unassembled WGS sequence"/>
</dbReference>
<evidence type="ECO:0000313" key="3">
    <source>
        <dbReference type="Proteomes" id="UP001209878"/>
    </source>
</evidence>
<accession>A0AAD9KPT1</accession>
<organism evidence="2 3">
    <name type="scientific">Ridgeia piscesae</name>
    <name type="common">Tubeworm</name>
    <dbReference type="NCBI Taxonomy" id="27915"/>
    <lineage>
        <taxon>Eukaryota</taxon>
        <taxon>Metazoa</taxon>
        <taxon>Spiralia</taxon>
        <taxon>Lophotrochozoa</taxon>
        <taxon>Annelida</taxon>
        <taxon>Polychaeta</taxon>
        <taxon>Sedentaria</taxon>
        <taxon>Canalipalpata</taxon>
        <taxon>Sabellida</taxon>
        <taxon>Siboglinidae</taxon>
        <taxon>Ridgeia</taxon>
    </lineage>
</organism>
<comment type="caution">
    <text evidence="2">The sequence shown here is derived from an EMBL/GenBank/DDBJ whole genome shotgun (WGS) entry which is preliminary data.</text>
</comment>
<feature type="chain" id="PRO_5041943744" evidence="1">
    <location>
        <begin position="27"/>
        <end position="93"/>
    </location>
</feature>
<proteinExistence type="predicted"/>
<protein>
    <submittedName>
        <fullName evidence="2">Uncharacterized protein</fullName>
    </submittedName>
</protein>
<reference evidence="2" key="1">
    <citation type="journal article" date="2023" name="Mol. Biol. Evol.">
        <title>Third-Generation Sequencing Reveals the Adaptive Role of the Epigenome in Three Deep-Sea Polychaetes.</title>
        <authorList>
            <person name="Perez M."/>
            <person name="Aroh O."/>
            <person name="Sun Y."/>
            <person name="Lan Y."/>
            <person name="Juniper S.K."/>
            <person name="Young C.R."/>
            <person name="Angers B."/>
            <person name="Qian P.Y."/>
        </authorList>
    </citation>
    <scope>NUCLEOTIDE SEQUENCE</scope>
    <source>
        <strain evidence="2">R07B-5</strain>
    </source>
</reference>
<dbReference type="AlphaFoldDB" id="A0AAD9KPT1"/>
<sequence length="93" mass="10247">MAKIPVTYSLVVALVWLGVMCPLADAFAVKRGSSTRNENALYKVSERCLQQLDDCDPYSDHCCPGMSCVNRVGGFCINGVERCFCIPDSYGRM</sequence>
<feature type="signal peptide" evidence="1">
    <location>
        <begin position="1"/>
        <end position="26"/>
    </location>
</feature>
<name>A0AAD9KPT1_RIDPI</name>
<keyword evidence="3" id="KW-1185">Reference proteome</keyword>
<gene>
    <name evidence="2" type="ORF">NP493_806g01040</name>
</gene>
<evidence type="ECO:0000256" key="1">
    <source>
        <dbReference type="SAM" id="SignalP"/>
    </source>
</evidence>
<keyword evidence="1" id="KW-0732">Signal</keyword>
<dbReference type="EMBL" id="JAODUO010000804">
    <property type="protein sequence ID" value="KAK2174418.1"/>
    <property type="molecule type" value="Genomic_DNA"/>
</dbReference>